<comment type="caution">
    <text evidence="5">The sequence shown here is derived from an EMBL/GenBank/DDBJ whole genome shotgun (WGS) entry which is preliminary data.</text>
</comment>
<dbReference type="InterPro" id="IPR002938">
    <property type="entry name" value="FAD-bd"/>
</dbReference>
<sequence length="464" mass="51371">MAGDNVKDLHIAIVGRAPAIPWTSCCSRKAPLGAGIGGLALAMALHKRGVLFTLYEEAEQYSVVGAGIGLGPNGLQSMDLIEEGFRPKYEAVCVGNKPPDAQHVFFEGLLLQKGLGLEEAWYGHSSWGHPDFTRKSAHRKEVLDIMTSFIPIESVKFGKSLKDIQQLPDKVKLIFADGEVAEASALVGADGIKSLVREHVLKPLHPTEVEPVYADSYCYRGVIPINEAEDILGDLTDVAKFYFGDKRSAVTYRISGGTEFNFLLNVADTDRVWQSKRAVTEKVTYEAMMADFEGHGVDERFLRLLSKAQPIRWGLFHHRYTSTYFRDRVVLIGDSAHASLPFQAAGAAQGLEDALVLSKLLAKLATSSKEDAELGRHIRAAFDGYDSVRRPRAQKQLEQSAELGLMIHFQDPKAGSDMNKILPRLQHGRFEWLWFHDLTGDIRSALKRMDDVLQARAMSPVQPA</sequence>
<gene>
    <name evidence="5" type="ORF">H2200_011128</name>
</gene>
<dbReference type="InterPro" id="IPR051104">
    <property type="entry name" value="FAD_monoxygenase"/>
</dbReference>
<dbReference type="Proteomes" id="UP001172673">
    <property type="component" value="Unassembled WGS sequence"/>
</dbReference>
<dbReference type="GO" id="GO:0016491">
    <property type="term" value="F:oxidoreductase activity"/>
    <property type="evidence" value="ECO:0007669"/>
    <property type="project" value="UniProtKB-KW"/>
</dbReference>
<proteinExistence type="predicted"/>
<keyword evidence="1" id="KW-0285">Flavoprotein</keyword>
<feature type="domain" description="FAD-binding" evidence="4">
    <location>
        <begin position="33"/>
        <end position="399"/>
    </location>
</feature>
<dbReference type="PRINTS" id="PR00420">
    <property type="entry name" value="RNGMNOXGNASE"/>
</dbReference>
<dbReference type="AlphaFoldDB" id="A0AA39CDI8"/>
<evidence type="ECO:0000259" key="4">
    <source>
        <dbReference type="Pfam" id="PF01494"/>
    </source>
</evidence>
<dbReference type="InterPro" id="IPR036188">
    <property type="entry name" value="FAD/NAD-bd_sf"/>
</dbReference>
<keyword evidence="3" id="KW-0560">Oxidoreductase</keyword>
<dbReference type="SUPFAM" id="SSF51905">
    <property type="entry name" value="FAD/NAD(P)-binding domain"/>
    <property type="match status" value="1"/>
</dbReference>
<evidence type="ECO:0000256" key="2">
    <source>
        <dbReference type="ARBA" id="ARBA00022827"/>
    </source>
</evidence>
<dbReference type="Gene3D" id="3.50.50.60">
    <property type="entry name" value="FAD/NAD(P)-binding domain"/>
    <property type="match status" value="1"/>
</dbReference>
<keyword evidence="2" id="KW-0274">FAD</keyword>
<keyword evidence="6" id="KW-1185">Reference proteome</keyword>
<protein>
    <recommendedName>
        <fullName evidence="4">FAD-binding domain-containing protein</fullName>
    </recommendedName>
</protein>
<reference evidence="5" key="1">
    <citation type="submission" date="2022-10" db="EMBL/GenBank/DDBJ databases">
        <title>Culturing micro-colonial fungi from biological soil crusts in the Mojave desert and describing Neophaeococcomyces mojavensis, and introducing the new genera and species Taxawa tesnikishii.</title>
        <authorList>
            <person name="Kurbessoian T."/>
            <person name="Stajich J.E."/>
        </authorList>
    </citation>
    <scope>NUCLEOTIDE SEQUENCE</scope>
    <source>
        <strain evidence="5">TK_41</strain>
    </source>
</reference>
<dbReference type="GO" id="GO:0044550">
    <property type="term" value="P:secondary metabolite biosynthetic process"/>
    <property type="evidence" value="ECO:0007669"/>
    <property type="project" value="TreeGrafter"/>
</dbReference>
<name>A0AA39CDI8_9EURO</name>
<evidence type="ECO:0000256" key="1">
    <source>
        <dbReference type="ARBA" id="ARBA00022630"/>
    </source>
</evidence>
<dbReference type="EMBL" id="JAPDRK010000019">
    <property type="protein sequence ID" value="KAJ9604294.1"/>
    <property type="molecule type" value="Genomic_DNA"/>
</dbReference>
<organism evidence="5 6">
    <name type="scientific">Cladophialophora chaetospira</name>
    <dbReference type="NCBI Taxonomy" id="386627"/>
    <lineage>
        <taxon>Eukaryota</taxon>
        <taxon>Fungi</taxon>
        <taxon>Dikarya</taxon>
        <taxon>Ascomycota</taxon>
        <taxon>Pezizomycotina</taxon>
        <taxon>Eurotiomycetes</taxon>
        <taxon>Chaetothyriomycetidae</taxon>
        <taxon>Chaetothyriales</taxon>
        <taxon>Herpotrichiellaceae</taxon>
        <taxon>Cladophialophora</taxon>
    </lineage>
</organism>
<accession>A0AA39CDI8</accession>
<dbReference type="PANTHER" id="PTHR46720">
    <property type="entry name" value="HYDROXYLASE, PUTATIVE (AFU_ORTHOLOGUE AFUA_3G01460)-RELATED"/>
    <property type="match status" value="1"/>
</dbReference>
<evidence type="ECO:0000256" key="3">
    <source>
        <dbReference type="ARBA" id="ARBA00023002"/>
    </source>
</evidence>
<dbReference type="Pfam" id="PF01494">
    <property type="entry name" value="FAD_binding_3"/>
    <property type="match status" value="1"/>
</dbReference>
<dbReference type="PANTHER" id="PTHR46720:SF3">
    <property type="entry name" value="FAD-BINDING DOMAIN-CONTAINING PROTEIN-RELATED"/>
    <property type="match status" value="1"/>
</dbReference>
<evidence type="ECO:0000313" key="5">
    <source>
        <dbReference type="EMBL" id="KAJ9604294.1"/>
    </source>
</evidence>
<dbReference type="GO" id="GO:0071949">
    <property type="term" value="F:FAD binding"/>
    <property type="evidence" value="ECO:0007669"/>
    <property type="project" value="InterPro"/>
</dbReference>
<evidence type="ECO:0000313" key="6">
    <source>
        <dbReference type="Proteomes" id="UP001172673"/>
    </source>
</evidence>